<reference evidence="2 3" key="1">
    <citation type="submission" date="2019-12" db="EMBL/GenBank/DDBJ databases">
        <authorList>
            <person name="Jiao W.-B."/>
            <person name="Schneeberger K."/>
        </authorList>
    </citation>
    <scope>NUCLEOTIDE SEQUENCE [LARGE SCALE GENOMIC DNA]</scope>
    <source>
        <strain evidence="3">cv. C24</strain>
    </source>
</reference>
<sequence length="483" mass="55422">MSCVPNEKFVEMTSNNKKKKTELCDLPKCLAPHILSWLPTKTAVTVSLLFMKGWWRSEMKNLSSLKFSFSDDQEEEHFVRFVDQVLRQRGNRKLDSFSLTLNDEIDGGFVTHLVDYPLDNGVEKLKLSIYDIKGNFQLSSRVFSQATLVTLKLATNRSLIWINGDDVAAAHLPCLKTLWLDDVLVADVKVFVRLLSRCPILEELVMIDMKWHNWEACFVVSASLRRLKIVWTDYVEMDEYDRCPQSVLFDTPNVLYLEYTDHIAGQYPLLKFSSLIEAKIRLEMIDEKEEEDEGQEVIVGDNATAFITGITSVRKLYLYANTIQVLHHYFDPPIPEFVYLTHLTIQSDKELGWDAIPELLSKCPHLETLVLEGLFHLATDVCGDVCPCRRNMEQAISYLVKSPVTHLEIYEGVVGKKRGEVTEDAARFGEQVRWFLMRMLHLQQVKIYGQTEDSVTALYDIATELRRLEGKASPNVQISVLQA</sequence>
<dbReference type="InterPro" id="IPR055294">
    <property type="entry name" value="FBL60-like"/>
</dbReference>
<dbReference type="Pfam" id="PF24758">
    <property type="entry name" value="LRR_At5g56370"/>
    <property type="match status" value="1"/>
</dbReference>
<accession>A0A5S9WQC2</accession>
<dbReference type="Gene3D" id="3.80.10.10">
    <property type="entry name" value="Ribonuclease Inhibitor"/>
    <property type="match status" value="1"/>
</dbReference>
<dbReference type="Proteomes" id="UP000434276">
    <property type="component" value="Unassembled WGS sequence"/>
</dbReference>
<evidence type="ECO:0000313" key="3">
    <source>
        <dbReference type="Proteomes" id="UP000434276"/>
    </source>
</evidence>
<dbReference type="AlphaFoldDB" id="A0A5S9WQC2"/>
<dbReference type="InterPro" id="IPR055411">
    <property type="entry name" value="LRR_FXL15/At3g58940/PEG3-like"/>
</dbReference>
<evidence type="ECO:0000259" key="1">
    <source>
        <dbReference type="SMART" id="SM00579"/>
    </source>
</evidence>
<dbReference type="SUPFAM" id="SSF52047">
    <property type="entry name" value="RNI-like"/>
    <property type="match status" value="1"/>
</dbReference>
<gene>
    <name evidence="2" type="ORF">C24_LOCUS4697</name>
</gene>
<dbReference type="InterPro" id="IPR006566">
    <property type="entry name" value="FBD"/>
</dbReference>
<dbReference type="SMART" id="SM00579">
    <property type="entry name" value="FBD"/>
    <property type="match status" value="1"/>
</dbReference>
<protein>
    <recommendedName>
        <fullName evidence="1">FBD domain-containing protein</fullName>
    </recommendedName>
</protein>
<dbReference type="PANTHER" id="PTHR31293:SF12">
    <property type="entry name" value="RNI-LIKE SUPERFAMILY PROTEIN"/>
    <property type="match status" value="1"/>
</dbReference>
<dbReference type="PANTHER" id="PTHR31293">
    <property type="entry name" value="RNI-LIKE SUPERFAMILY PROTEIN"/>
    <property type="match status" value="1"/>
</dbReference>
<feature type="domain" description="FBD" evidence="1">
    <location>
        <begin position="397"/>
        <end position="481"/>
    </location>
</feature>
<proteinExistence type="predicted"/>
<name>A0A5S9WQC2_ARATH</name>
<dbReference type="ExpressionAtlas" id="A0A5S9WQC2">
    <property type="expression patterns" value="baseline and differential"/>
</dbReference>
<dbReference type="OrthoDB" id="1091113at2759"/>
<dbReference type="EMBL" id="CACSHJ010000087">
    <property type="protein sequence ID" value="CAA0299821.1"/>
    <property type="molecule type" value="Genomic_DNA"/>
</dbReference>
<evidence type="ECO:0000313" key="2">
    <source>
        <dbReference type="EMBL" id="CAA0299821.1"/>
    </source>
</evidence>
<organism evidence="2 3">
    <name type="scientific">Arabidopsis thaliana</name>
    <name type="common">Mouse-ear cress</name>
    <dbReference type="NCBI Taxonomy" id="3702"/>
    <lineage>
        <taxon>Eukaryota</taxon>
        <taxon>Viridiplantae</taxon>
        <taxon>Streptophyta</taxon>
        <taxon>Embryophyta</taxon>
        <taxon>Tracheophyta</taxon>
        <taxon>Spermatophyta</taxon>
        <taxon>Magnoliopsida</taxon>
        <taxon>eudicotyledons</taxon>
        <taxon>Gunneridae</taxon>
        <taxon>Pentapetalae</taxon>
        <taxon>rosids</taxon>
        <taxon>malvids</taxon>
        <taxon>Brassicales</taxon>
        <taxon>Brassicaceae</taxon>
        <taxon>Camelineae</taxon>
        <taxon>Arabidopsis</taxon>
    </lineage>
</organism>
<dbReference type="InterPro" id="IPR032675">
    <property type="entry name" value="LRR_dom_sf"/>
</dbReference>